<evidence type="ECO:0000313" key="3">
    <source>
        <dbReference type="EMBL" id="EKM78626.1"/>
    </source>
</evidence>
<dbReference type="InterPro" id="IPR036871">
    <property type="entry name" value="PX_dom_sf"/>
</dbReference>
<name>K5WTA6_AGABU</name>
<evidence type="ECO:0000259" key="2">
    <source>
        <dbReference type="PROSITE" id="PS50195"/>
    </source>
</evidence>
<dbReference type="eggNOG" id="ENOG502SICQ">
    <property type="taxonomic scope" value="Eukaryota"/>
</dbReference>
<dbReference type="InterPro" id="IPR001683">
    <property type="entry name" value="PX_dom"/>
</dbReference>
<feature type="domain" description="PX" evidence="2">
    <location>
        <begin position="1"/>
        <end position="209"/>
    </location>
</feature>
<evidence type="ECO:0000313" key="4">
    <source>
        <dbReference type="Proteomes" id="UP000008493"/>
    </source>
</evidence>
<organism evidence="3 4">
    <name type="scientific">Agaricus bisporus var. burnettii (strain JB137-S8 / ATCC MYA-4627 / FGSC 10392)</name>
    <name type="common">White button mushroom</name>
    <dbReference type="NCBI Taxonomy" id="597362"/>
    <lineage>
        <taxon>Eukaryota</taxon>
        <taxon>Fungi</taxon>
        <taxon>Dikarya</taxon>
        <taxon>Basidiomycota</taxon>
        <taxon>Agaricomycotina</taxon>
        <taxon>Agaricomycetes</taxon>
        <taxon>Agaricomycetidae</taxon>
        <taxon>Agaricales</taxon>
        <taxon>Agaricineae</taxon>
        <taxon>Agaricaceae</taxon>
        <taxon>Agaricus</taxon>
    </lineage>
</organism>
<feature type="region of interest" description="Disordered" evidence="1">
    <location>
        <begin position="245"/>
        <end position="344"/>
    </location>
</feature>
<dbReference type="GO" id="GO:0035091">
    <property type="term" value="F:phosphatidylinositol binding"/>
    <property type="evidence" value="ECO:0007669"/>
    <property type="project" value="InterPro"/>
</dbReference>
<dbReference type="KEGG" id="abp:AGABI1DRAFT121068"/>
<dbReference type="OMA" id="DVWRRWE"/>
<accession>K5WTA6</accession>
<dbReference type="STRING" id="597362.K5WTA6"/>
<feature type="compositionally biased region" description="Low complexity" evidence="1">
    <location>
        <begin position="310"/>
        <end position="336"/>
    </location>
</feature>
<reference evidence="4" key="1">
    <citation type="journal article" date="2012" name="Proc. Natl. Acad. Sci. U.S.A.">
        <title>Genome sequence of the button mushroom Agaricus bisporus reveals mechanisms governing adaptation to a humic-rich ecological niche.</title>
        <authorList>
            <person name="Morin E."/>
            <person name="Kohler A."/>
            <person name="Baker A.R."/>
            <person name="Foulongne-Oriol M."/>
            <person name="Lombard V."/>
            <person name="Nagy L.G."/>
            <person name="Ohm R.A."/>
            <person name="Patyshakuliyeva A."/>
            <person name="Brun A."/>
            <person name="Aerts A.L."/>
            <person name="Bailey A.M."/>
            <person name="Billette C."/>
            <person name="Coutinho P.M."/>
            <person name="Deakin G."/>
            <person name="Doddapaneni H."/>
            <person name="Floudas D."/>
            <person name="Grimwood J."/>
            <person name="Hilden K."/>
            <person name="Kuees U."/>
            <person name="LaButti K.M."/>
            <person name="Lapidus A."/>
            <person name="Lindquist E.A."/>
            <person name="Lucas S.M."/>
            <person name="Murat C."/>
            <person name="Riley R.W."/>
            <person name="Salamov A.A."/>
            <person name="Schmutz J."/>
            <person name="Subramanian V."/>
            <person name="Woesten H.A.B."/>
            <person name="Xu J."/>
            <person name="Eastwood D.C."/>
            <person name="Foster G.D."/>
            <person name="Sonnenberg A.S."/>
            <person name="Cullen D."/>
            <person name="de Vries R.P."/>
            <person name="Lundell T."/>
            <person name="Hibbett D.S."/>
            <person name="Henrissat B."/>
            <person name="Burton K.S."/>
            <person name="Kerrigan R.W."/>
            <person name="Challen M.P."/>
            <person name="Grigoriev I.V."/>
            <person name="Martin F."/>
        </authorList>
    </citation>
    <scope>NUCLEOTIDE SEQUENCE [LARGE SCALE GENOMIC DNA]</scope>
    <source>
        <strain evidence="4">JB137-S8 / ATCC MYA-4627 / FGSC 10392</strain>
    </source>
</reference>
<feature type="region of interest" description="Disordered" evidence="1">
    <location>
        <begin position="362"/>
        <end position="420"/>
    </location>
</feature>
<sequence>MSVSINGHPHNMGDDDGPLAVDHYKRAVLRPAPSRFAIEFHEPTKVGGSSSYSFGMRVSPLITGDRASVSSININSEYDVWRRWEDCLWFQDSLELEYERSARQKRQRLIQGKGVKKHGFYLQDKASSFESLPPGPNPDSIGRDIHEYIPKLTKRGTIFRASAATIAQRDVELQAFVEALFKEDQPALIREMRSTRLVTDFFGIWQRDAELAQKKLKASIRESYGSITPSVFSSYFSAASTPSFSDSLASATSPRSSTVKRSFPRQRSSSSAERPHSIVSSQATERSSRGRTDSASFVGSLTSSIRRRPTSTTSSDSSVSSSSSSSSRSDSSTISDVSREHVPIPLLDTYPEEFGDVVPPLKKQEYSKSHRSNSAHRASMDRRNRNAQIFTSPPKISPLKEDFQPSREPVDDPRRSVRESWASVDSTSTYLEGLNIGFTNPSAGYRQSMASIKTFMTTDSTEAVIPRAAAGGGYPSMNGGGGSVRPNPRASIPVSLSDFDMYPEIAEEDDDMNAIYDAFPRPATFLPERPETPVAKARLPSVPLTAAPPSPTESVSTIHSALTGYSASTTSSAVTASTTSSGDSDMLSLKVSFNNLIIMLRISRDSAYTELRQRIFNKFIGQEGIPLSKEFKITVVVGHTNSPMAHLRKPRYSILGTPEGELELRIVECQGDWETITYATEGHKFSLRIFDNPV</sequence>
<protein>
    <recommendedName>
        <fullName evidence="2">PX domain-containing protein</fullName>
    </recommendedName>
</protein>
<proteinExistence type="predicted"/>
<dbReference type="HOGENOM" id="CLU_021425_0_0_1"/>
<dbReference type="OrthoDB" id="3244370at2759"/>
<dbReference type="AlphaFoldDB" id="K5WTA6"/>
<feature type="compositionally biased region" description="Polar residues" evidence="1">
    <location>
        <begin position="245"/>
        <end position="285"/>
    </location>
</feature>
<dbReference type="InParanoid" id="K5WTA6"/>
<dbReference type="Gene3D" id="3.30.1520.10">
    <property type="entry name" value="Phox-like domain"/>
    <property type="match status" value="1"/>
</dbReference>
<evidence type="ECO:0000256" key="1">
    <source>
        <dbReference type="SAM" id="MobiDB-lite"/>
    </source>
</evidence>
<gene>
    <name evidence="3" type="ORF">AGABI1DRAFT_121068</name>
</gene>
<dbReference type="PROSITE" id="PS50195">
    <property type="entry name" value="PX"/>
    <property type="match status" value="1"/>
</dbReference>
<dbReference type="GeneID" id="18825738"/>
<keyword evidence="4" id="KW-1185">Reference proteome</keyword>
<dbReference type="EMBL" id="JH971391">
    <property type="protein sequence ID" value="EKM78626.1"/>
    <property type="molecule type" value="Genomic_DNA"/>
</dbReference>
<dbReference type="Proteomes" id="UP000008493">
    <property type="component" value="Unassembled WGS sequence"/>
</dbReference>
<dbReference type="RefSeq" id="XP_007330482.1">
    <property type="nucleotide sequence ID" value="XM_007330420.1"/>
</dbReference>
<feature type="compositionally biased region" description="Basic and acidic residues" evidence="1">
    <location>
        <begin position="398"/>
        <end position="418"/>
    </location>
</feature>